<accession>A0A433Q7H6</accession>
<dbReference type="Gene3D" id="1.25.40.20">
    <property type="entry name" value="Ankyrin repeat-containing domain"/>
    <property type="match status" value="1"/>
</dbReference>
<reference evidence="1 2" key="1">
    <citation type="journal article" date="2018" name="New Phytol.">
        <title>Phylogenomics of Endogonaceae and evolution of mycorrhizas within Mucoromycota.</title>
        <authorList>
            <person name="Chang Y."/>
            <person name="Desiro A."/>
            <person name="Na H."/>
            <person name="Sandor L."/>
            <person name="Lipzen A."/>
            <person name="Clum A."/>
            <person name="Barry K."/>
            <person name="Grigoriev I.V."/>
            <person name="Martin F.M."/>
            <person name="Stajich J.E."/>
            <person name="Smith M.E."/>
            <person name="Bonito G."/>
            <person name="Spatafora J.W."/>
        </authorList>
    </citation>
    <scope>NUCLEOTIDE SEQUENCE [LARGE SCALE GENOMIC DNA]</scope>
    <source>
        <strain evidence="1 2">AD002</strain>
    </source>
</reference>
<organism evidence="1 2">
    <name type="scientific">Jimgerdemannia flammicorona</name>
    <dbReference type="NCBI Taxonomy" id="994334"/>
    <lineage>
        <taxon>Eukaryota</taxon>
        <taxon>Fungi</taxon>
        <taxon>Fungi incertae sedis</taxon>
        <taxon>Mucoromycota</taxon>
        <taxon>Mucoromycotina</taxon>
        <taxon>Endogonomycetes</taxon>
        <taxon>Endogonales</taxon>
        <taxon>Endogonaceae</taxon>
        <taxon>Jimgerdemannia</taxon>
    </lineage>
</organism>
<dbReference type="InterPro" id="IPR036770">
    <property type="entry name" value="Ankyrin_rpt-contain_sf"/>
</dbReference>
<dbReference type="Proteomes" id="UP000274822">
    <property type="component" value="Unassembled WGS sequence"/>
</dbReference>
<gene>
    <name evidence="1" type="ORF">BC938DRAFT_471746</name>
</gene>
<dbReference type="SUPFAM" id="SSF48403">
    <property type="entry name" value="Ankyrin repeat"/>
    <property type="match status" value="1"/>
</dbReference>
<evidence type="ECO:0000313" key="2">
    <source>
        <dbReference type="Proteomes" id="UP000274822"/>
    </source>
</evidence>
<protein>
    <recommendedName>
        <fullName evidence="3">F-box domain-containing protein</fullName>
    </recommendedName>
</protein>
<keyword evidence="2" id="KW-1185">Reference proteome</keyword>
<evidence type="ECO:0000313" key="1">
    <source>
        <dbReference type="EMBL" id="RUS25725.1"/>
    </source>
</evidence>
<dbReference type="EMBL" id="RBNJ01012203">
    <property type="protein sequence ID" value="RUS25725.1"/>
    <property type="molecule type" value="Genomic_DNA"/>
</dbReference>
<dbReference type="AlphaFoldDB" id="A0A433Q7H6"/>
<comment type="caution">
    <text evidence="1">The sequence shown here is derived from an EMBL/GenBank/DDBJ whole genome shotgun (WGS) entry which is preliminary data.</text>
</comment>
<name>A0A433Q7H6_9FUNG</name>
<evidence type="ECO:0008006" key="3">
    <source>
        <dbReference type="Google" id="ProtNLM"/>
    </source>
</evidence>
<proteinExistence type="predicted"/>
<sequence length="314" mass="35707">MANISPTLATLPQHILETLISSTDPATWVLVSRQFAFLASTTYVKCEWLAFQSSQLPPEPAKIPSRALTNRYGMLNISDAEITPSLRGEPNDWANAFTTDCEDGVWHQDFRPGARNLIPKAPLHPRFLNLATLQLLHVRHPTQFQRLRNFLLVHAAYWFDEEATLFCLDHGACVDYARGWVLARFACDHNVYRSAIVRALLLQYEARLRWEHFNRGATNVLGAVLVRHSDVELARWLVEKEPGLLDENGWMIIEEAVKSGNTRAVRLLLEVETMEEARSIGAEFLKRFGLCVGFDDNETRFARVVETSQSVALY</sequence>